<name>A0A8S5U9G6_9CAUD</name>
<proteinExistence type="predicted"/>
<reference evidence="1" key="1">
    <citation type="journal article" date="2021" name="Proc. Natl. Acad. Sci. U.S.A.">
        <title>A Catalog of Tens of Thousands of Viruses from Human Metagenomes Reveals Hidden Associations with Chronic Diseases.</title>
        <authorList>
            <person name="Tisza M.J."/>
            <person name="Buck C.B."/>
        </authorList>
    </citation>
    <scope>NUCLEOTIDE SEQUENCE</scope>
    <source>
        <strain evidence="1">CtKNZ79</strain>
    </source>
</reference>
<organism evidence="1">
    <name type="scientific">Siphoviridae sp. ctKNZ79</name>
    <dbReference type="NCBI Taxonomy" id="2825440"/>
    <lineage>
        <taxon>Viruses</taxon>
        <taxon>Duplodnaviria</taxon>
        <taxon>Heunggongvirae</taxon>
        <taxon>Uroviricota</taxon>
        <taxon>Caudoviricetes</taxon>
    </lineage>
</organism>
<dbReference type="EMBL" id="BK016045">
    <property type="protein sequence ID" value="DAF91104.1"/>
    <property type="molecule type" value="Genomic_DNA"/>
</dbReference>
<protein>
    <submittedName>
        <fullName evidence="1">Terminase small subunit</fullName>
    </submittedName>
</protein>
<evidence type="ECO:0000313" key="1">
    <source>
        <dbReference type="EMBL" id="DAF91104.1"/>
    </source>
</evidence>
<sequence>MATGKPTRAAVKKALLERLKKMNACDAANKDLMEQYLDARDRLMHLEDAYIDRWNEYDEAETNKIATEIANMGKLMNAMGLNETTKRREKIEAEIREQLQAKGLGGPVFEDRISQFLALWDAFQEANKSLRERGRSYFTTSSSGKLYEKDNTASRDIVTFAKAMQDALDSMEITVKGYTNPDDDEL</sequence>
<accession>A0A8S5U9G6</accession>